<evidence type="ECO:0000256" key="1">
    <source>
        <dbReference type="ARBA" id="ARBA00022553"/>
    </source>
</evidence>
<feature type="compositionally biased region" description="Low complexity" evidence="2">
    <location>
        <begin position="118"/>
        <end position="133"/>
    </location>
</feature>
<comment type="caution">
    <text evidence="4">The sequence shown here is derived from an EMBL/GenBank/DDBJ whole genome shotgun (WGS) entry which is preliminary data.</text>
</comment>
<evidence type="ECO:0000256" key="2">
    <source>
        <dbReference type="SAM" id="MobiDB-lite"/>
    </source>
</evidence>
<dbReference type="PROSITE" id="PS50006">
    <property type="entry name" value="FHA_DOMAIN"/>
    <property type="match status" value="1"/>
</dbReference>
<dbReference type="CDD" id="cd00060">
    <property type="entry name" value="FHA"/>
    <property type="match status" value="1"/>
</dbReference>
<dbReference type="Pfam" id="PF00498">
    <property type="entry name" value="FHA"/>
    <property type="match status" value="1"/>
</dbReference>
<dbReference type="Gene3D" id="2.60.200.20">
    <property type="match status" value="1"/>
</dbReference>
<proteinExistence type="predicted"/>
<dbReference type="PANTHER" id="PTHR23308">
    <property type="entry name" value="NUCLEAR INHIBITOR OF PROTEIN PHOSPHATASE-1"/>
    <property type="match status" value="1"/>
</dbReference>
<dbReference type="InterPro" id="IPR050923">
    <property type="entry name" value="Cell_Proc_Reg/RNA_Proc"/>
</dbReference>
<accession>A0A495JAQ7</accession>
<feature type="region of interest" description="Disordered" evidence="2">
    <location>
        <begin position="95"/>
        <end position="160"/>
    </location>
</feature>
<feature type="domain" description="FHA" evidence="3">
    <location>
        <begin position="210"/>
        <end position="269"/>
    </location>
</feature>
<dbReference type="InterPro" id="IPR000253">
    <property type="entry name" value="FHA_dom"/>
</dbReference>
<protein>
    <submittedName>
        <fullName evidence="4">FHA domain-containing protein</fullName>
    </submittedName>
</protein>
<dbReference type="RefSeq" id="WP_121153706.1">
    <property type="nucleotide sequence ID" value="NZ_RBKT01000001.1"/>
</dbReference>
<dbReference type="Proteomes" id="UP000277671">
    <property type="component" value="Unassembled WGS sequence"/>
</dbReference>
<evidence type="ECO:0000313" key="4">
    <source>
        <dbReference type="EMBL" id="RKR85985.1"/>
    </source>
</evidence>
<dbReference type="OrthoDB" id="5111283at2"/>
<feature type="region of interest" description="Disordered" evidence="2">
    <location>
        <begin position="27"/>
        <end position="55"/>
    </location>
</feature>
<gene>
    <name evidence="4" type="ORF">BDK92_0203</name>
</gene>
<sequence>MPLCPRGHESDLDDYCDVCGVAIGGAPPGAARSGAVGTEGEGREQAPGPRTGPSVCPDCANPMDGRFCERCGFDAFAVPARPATDPAAQGEAISGTALPGATAGGHPSSADPSSAGQASPDSSLAGPSSSGRPPADERHMVPNHLAPSRPPRPAAETVDGHDAADGAWHVVVAADRTYFDRIESEHGADPDIAFPRFCPERRFPLGSAQVVIGRRSRSRGIYPEIDLAGPPEDPAVSHLHALLIGQPDGSWAVVDLRSANRTYVNDSVEPIEPETPVPLRDGDQIRLGAWTRITLRVGPLPH</sequence>
<reference evidence="4 5" key="1">
    <citation type="submission" date="2018-10" db="EMBL/GenBank/DDBJ databases">
        <title>Sequencing the genomes of 1000 actinobacteria strains.</title>
        <authorList>
            <person name="Klenk H.-P."/>
        </authorList>
    </citation>
    <scope>NUCLEOTIDE SEQUENCE [LARGE SCALE GENOMIC DNA]</scope>
    <source>
        <strain evidence="4 5">DSM 45175</strain>
    </source>
</reference>
<dbReference type="SUPFAM" id="SSF49879">
    <property type="entry name" value="SMAD/FHA domain"/>
    <property type="match status" value="1"/>
</dbReference>
<evidence type="ECO:0000259" key="3">
    <source>
        <dbReference type="PROSITE" id="PS50006"/>
    </source>
</evidence>
<name>A0A495JAQ7_9ACTN</name>
<organism evidence="4 5">
    <name type="scientific">Micromonospora pisi</name>
    <dbReference type="NCBI Taxonomy" id="589240"/>
    <lineage>
        <taxon>Bacteria</taxon>
        <taxon>Bacillati</taxon>
        <taxon>Actinomycetota</taxon>
        <taxon>Actinomycetes</taxon>
        <taxon>Micromonosporales</taxon>
        <taxon>Micromonosporaceae</taxon>
        <taxon>Micromonospora</taxon>
    </lineage>
</organism>
<dbReference type="InterPro" id="IPR008984">
    <property type="entry name" value="SMAD_FHA_dom_sf"/>
</dbReference>
<keyword evidence="5" id="KW-1185">Reference proteome</keyword>
<keyword evidence="1" id="KW-0597">Phosphoprotein</keyword>
<dbReference type="EMBL" id="RBKT01000001">
    <property type="protein sequence ID" value="RKR85985.1"/>
    <property type="molecule type" value="Genomic_DNA"/>
</dbReference>
<evidence type="ECO:0000313" key="5">
    <source>
        <dbReference type="Proteomes" id="UP000277671"/>
    </source>
</evidence>
<dbReference type="AlphaFoldDB" id="A0A495JAQ7"/>